<dbReference type="SMART" id="SM00516">
    <property type="entry name" value="SEC14"/>
    <property type="match status" value="1"/>
</dbReference>
<dbReference type="EMBL" id="CAJJDM010000061">
    <property type="protein sequence ID" value="CAD8078599.1"/>
    <property type="molecule type" value="Genomic_DNA"/>
</dbReference>
<evidence type="ECO:0000313" key="2">
    <source>
        <dbReference type="EMBL" id="CAD8078599.1"/>
    </source>
</evidence>
<comment type="caution">
    <text evidence="2">The sequence shown here is derived from an EMBL/GenBank/DDBJ whole genome shotgun (WGS) entry which is preliminary data.</text>
</comment>
<dbReference type="Proteomes" id="UP000688137">
    <property type="component" value="Unassembled WGS sequence"/>
</dbReference>
<dbReference type="PROSITE" id="PS50191">
    <property type="entry name" value="CRAL_TRIO"/>
    <property type="match status" value="1"/>
</dbReference>
<dbReference type="PANTHER" id="PTHR46818">
    <property type="entry name" value="DOMAIN-CONTAINING PROTEIN, PUTATIVE-RELATED"/>
    <property type="match status" value="1"/>
</dbReference>
<dbReference type="AlphaFoldDB" id="A0A8S1MGH1"/>
<reference evidence="2" key="1">
    <citation type="submission" date="2021-01" db="EMBL/GenBank/DDBJ databases">
        <authorList>
            <consortium name="Genoscope - CEA"/>
            <person name="William W."/>
        </authorList>
    </citation>
    <scope>NUCLEOTIDE SEQUENCE</scope>
</reference>
<accession>A0A8S1MGH1</accession>
<dbReference type="Pfam" id="PF00650">
    <property type="entry name" value="CRAL_TRIO"/>
    <property type="match status" value="1"/>
</dbReference>
<organism evidence="2 3">
    <name type="scientific">Paramecium primaurelia</name>
    <dbReference type="NCBI Taxonomy" id="5886"/>
    <lineage>
        <taxon>Eukaryota</taxon>
        <taxon>Sar</taxon>
        <taxon>Alveolata</taxon>
        <taxon>Ciliophora</taxon>
        <taxon>Intramacronucleata</taxon>
        <taxon>Oligohymenophorea</taxon>
        <taxon>Peniculida</taxon>
        <taxon>Parameciidae</taxon>
        <taxon>Paramecium</taxon>
    </lineage>
</organism>
<name>A0A8S1MGH1_PARPR</name>
<feature type="domain" description="CRAL-TRIO" evidence="1">
    <location>
        <begin position="105"/>
        <end position="265"/>
    </location>
</feature>
<sequence length="391" mass="46447">MINRQTLFQECYLLFPKQDDICYVMDKIKVRKIFEGQVEFDQQEMEILKQFEAYLISKRFMPKWTEPQLLRMLYATKFKFEKTYAAIQAYIQWRNQAFPLKENQETTKFLSSGSIYLHGRDNRFRPIIVVNAIKLAAQKNIDITLDSMTIFLEHVIANYTLPGQIENWVVVMDLGGLGITSLPRQQLQRVLDYLQNNYRSRMHKCYVVNCPGTITFSWNIVKGFLEEITVRKISFEKSSIPTGLFEHCHKSQVEQKYGGISQNIENNFWPPHEISQQYFLPTDNITDILISKQQYNQLYQFGKLSKNRLCKELLEDIRQSLQNTNTEQHLDKKMKEEVPDPEEEQQVINDLIQNNQDFYKPRIEELFEMPLCETKIQLPFNFIAHKKMLKY</sequence>
<evidence type="ECO:0000259" key="1">
    <source>
        <dbReference type="PROSITE" id="PS50191"/>
    </source>
</evidence>
<evidence type="ECO:0000313" key="3">
    <source>
        <dbReference type="Proteomes" id="UP000688137"/>
    </source>
</evidence>
<dbReference type="OMA" id="NFWPPHE"/>
<proteinExistence type="predicted"/>
<dbReference type="CDD" id="cd00170">
    <property type="entry name" value="SEC14"/>
    <property type="match status" value="1"/>
</dbReference>
<gene>
    <name evidence="2" type="ORF">PPRIM_AZ9-3.1.T0600156</name>
</gene>
<dbReference type="InterPro" id="IPR001251">
    <property type="entry name" value="CRAL-TRIO_dom"/>
</dbReference>
<protein>
    <recommendedName>
        <fullName evidence="1">CRAL-TRIO domain-containing protein</fullName>
    </recommendedName>
</protein>
<dbReference type="PANTHER" id="PTHR46818:SF1">
    <property type="entry name" value="CHROMOSOME UNDETERMINED SCAFFOLD_125, WHOLE GENOME SHOTGUN SEQUENCE"/>
    <property type="match status" value="1"/>
</dbReference>
<keyword evidence="3" id="KW-1185">Reference proteome</keyword>